<dbReference type="Pfam" id="PF03961">
    <property type="entry name" value="FapA"/>
    <property type="match status" value="1"/>
</dbReference>
<dbReference type="Pfam" id="PF20250">
    <property type="entry name" value="FapA_N"/>
    <property type="match status" value="1"/>
</dbReference>
<gene>
    <name evidence="2" type="ORF">H9647_04150</name>
</gene>
<dbReference type="RefSeq" id="WP_191798423.1">
    <property type="nucleotide sequence ID" value="NZ_JACSQL010000001.1"/>
</dbReference>
<name>A0ABR8SV36_9BACL</name>
<evidence type="ECO:0000313" key="2">
    <source>
        <dbReference type="EMBL" id="MBD7967245.1"/>
    </source>
</evidence>
<dbReference type="Proteomes" id="UP000608071">
    <property type="component" value="Unassembled WGS sequence"/>
</dbReference>
<evidence type="ECO:0000313" key="3">
    <source>
        <dbReference type="Proteomes" id="UP000608071"/>
    </source>
</evidence>
<dbReference type="PANTHER" id="PTHR38032:SF1">
    <property type="entry name" value="RNA-BINDING PROTEIN KHPB N-TERMINAL DOMAIN-CONTAINING PROTEIN"/>
    <property type="match status" value="1"/>
</dbReference>
<keyword evidence="3" id="KW-1185">Reference proteome</keyword>
<dbReference type="InterPro" id="IPR046866">
    <property type="entry name" value="FapA_N"/>
</dbReference>
<sequence>MTHKIELKQHVKVLFSDDQSSAWIDLSNLTSELDFTEQELNTFLLTEGITYGIQTGTIRAIAASPLNFYGQKILIAQGDAPEAGKDGMIQFLTSPDLTGERRPLETGNGKVDYKEITRLNNVKKGQVIAKKIDPSPGKPGKSVKGDLIPFSPGKEARFKTGKNVVVSTEGNAMYASIDGLITTTENHRINVFPVFEVNGDVDYKTGNIDFVGTVVIRGNVLSGFKVKAAGDIRVIGGVEGAEVFAEGSIEVTGGVIGYNKGLVQAGVDVKSSFIQDANVEAGQSIYVSQSIMHSSIRAGRECICAGTKGLIVGGLIQAGERVAARVVGNPMSTVTTIEVGVMPRLRNELTNLRHQQKGLSESIDKTAKALHLLDQMAATGHISDDKMHMRMKLQVTRESSMQQMKENREHILDIEKVLEDTSKARVDVTKMIYGGSKIVIGRYTKFIKDTATQISFFYQNGDISMVPLKNG</sequence>
<dbReference type="InterPro" id="IPR016098">
    <property type="entry name" value="CAP/MinC_C"/>
</dbReference>
<proteinExistence type="predicted"/>
<accession>A0ABR8SV36</accession>
<reference evidence="2 3" key="1">
    <citation type="submission" date="2020-08" db="EMBL/GenBank/DDBJ databases">
        <title>A Genomic Blueprint of the Chicken Gut Microbiome.</title>
        <authorList>
            <person name="Gilroy R."/>
            <person name="Ravi A."/>
            <person name="Getino M."/>
            <person name="Pursley I."/>
            <person name="Horton D.L."/>
            <person name="Alikhan N.-F."/>
            <person name="Baker D."/>
            <person name="Gharbi K."/>
            <person name="Hall N."/>
            <person name="Watson M."/>
            <person name="Adriaenssens E.M."/>
            <person name="Foster-Nyarko E."/>
            <person name="Jarju S."/>
            <person name="Secka A."/>
            <person name="Antonio M."/>
            <person name="Oren A."/>
            <person name="Chaudhuri R."/>
            <person name="La Ragione R.M."/>
            <person name="Hildebrand F."/>
            <person name="Pallen M.J."/>
        </authorList>
    </citation>
    <scope>NUCLEOTIDE SEQUENCE [LARGE SCALE GENOMIC DNA]</scope>
    <source>
        <strain evidence="2 3">Sa2BVA9</strain>
    </source>
</reference>
<feature type="domain" description="Flagellar Assembly Protein A N-terminal region" evidence="1">
    <location>
        <begin position="12"/>
        <end position="184"/>
    </location>
</feature>
<dbReference type="InterPro" id="IPR005646">
    <property type="entry name" value="FapA"/>
</dbReference>
<comment type="caution">
    <text evidence="2">The sequence shown here is derived from an EMBL/GenBank/DDBJ whole genome shotgun (WGS) entry which is preliminary data.</text>
</comment>
<dbReference type="InterPro" id="IPR046865">
    <property type="entry name" value="FapA_b_solenoid"/>
</dbReference>
<dbReference type="PANTHER" id="PTHR38032">
    <property type="entry name" value="POLYMERASE-RELATED"/>
    <property type="match status" value="1"/>
</dbReference>
<protein>
    <submittedName>
        <fullName evidence="2">DUF342 domain-containing protein</fullName>
    </submittedName>
</protein>
<organism evidence="2 3">
    <name type="scientific">Paenibacillus gallinarum</name>
    <dbReference type="NCBI Taxonomy" id="2762232"/>
    <lineage>
        <taxon>Bacteria</taxon>
        <taxon>Bacillati</taxon>
        <taxon>Bacillota</taxon>
        <taxon>Bacilli</taxon>
        <taxon>Bacillales</taxon>
        <taxon>Paenibacillaceae</taxon>
        <taxon>Paenibacillus</taxon>
    </lineage>
</organism>
<evidence type="ECO:0000259" key="1">
    <source>
        <dbReference type="Pfam" id="PF20250"/>
    </source>
</evidence>
<dbReference type="Gene3D" id="2.160.20.70">
    <property type="match status" value="1"/>
</dbReference>
<dbReference type="EMBL" id="JACSQL010000001">
    <property type="protein sequence ID" value="MBD7967245.1"/>
    <property type="molecule type" value="Genomic_DNA"/>
</dbReference>